<proteinExistence type="inferred from homology"/>
<evidence type="ECO:0000256" key="2">
    <source>
        <dbReference type="RuleBase" id="RU000363"/>
    </source>
</evidence>
<name>A0A1F8H9C8_9BACT</name>
<evidence type="ECO:0000256" key="1">
    <source>
        <dbReference type="ARBA" id="ARBA00006484"/>
    </source>
</evidence>
<dbReference type="AlphaFoldDB" id="A0A1F8H9C8"/>
<dbReference type="PRINTS" id="PR00080">
    <property type="entry name" value="SDRFAMILY"/>
</dbReference>
<dbReference type="PANTHER" id="PTHR42879">
    <property type="entry name" value="3-OXOACYL-(ACYL-CARRIER-PROTEIN) REDUCTASE"/>
    <property type="match status" value="1"/>
</dbReference>
<dbReference type="EMBL" id="MGKY01000015">
    <property type="protein sequence ID" value="OGN33559.1"/>
    <property type="molecule type" value="Genomic_DNA"/>
</dbReference>
<dbReference type="PANTHER" id="PTHR42879:SF6">
    <property type="entry name" value="NADPH-DEPENDENT REDUCTASE BACG"/>
    <property type="match status" value="1"/>
</dbReference>
<reference evidence="3 4" key="1">
    <citation type="journal article" date="2016" name="Nat. Commun.">
        <title>Thousands of microbial genomes shed light on interconnected biogeochemical processes in an aquifer system.</title>
        <authorList>
            <person name="Anantharaman K."/>
            <person name="Brown C.T."/>
            <person name="Hug L.A."/>
            <person name="Sharon I."/>
            <person name="Castelle C.J."/>
            <person name="Probst A.J."/>
            <person name="Thomas B.C."/>
            <person name="Singh A."/>
            <person name="Wilkins M.J."/>
            <person name="Karaoz U."/>
            <person name="Brodie E.L."/>
            <person name="Williams K.H."/>
            <person name="Hubbard S.S."/>
            <person name="Banfield J.F."/>
        </authorList>
    </citation>
    <scope>NUCLEOTIDE SEQUENCE [LARGE SCALE GENOMIC DNA]</scope>
</reference>
<protein>
    <recommendedName>
        <fullName evidence="5">3-oxoacyl-ACP reductase</fullName>
    </recommendedName>
</protein>
<dbReference type="InterPro" id="IPR036291">
    <property type="entry name" value="NAD(P)-bd_dom_sf"/>
</dbReference>
<comment type="caution">
    <text evidence="3">The sequence shown here is derived from an EMBL/GenBank/DDBJ whole genome shotgun (WGS) entry which is preliminary data.</text>
</comment>
<dbReference type="InterPro" id="IPR002347">
    <property type="entry name" value="SDR_fam"/>
</dbReference>
<comment type="similarity">
    <text evidence="1 2">Belongs to the short-chain dehydrogenases/reductases (SDR) family.</text>
</comment>
<dbReference type="Proteomes" id="UP000177745">
    <property type="component" value="Unassembled WGS sequence"/>
</dbReference>
<evidence type="ECO:0000313" key="4">
    <source>
        <dbReference type="Proteomes" id="UP000177745"/>
    </source>
</evidence>
<sequence length="266" mass="28950">MDLGLKGRTALITGSSQGIGKACAIALAREGCNIILCARNASKLRTVCVEIEEMYPDINVNWATVDATSRESVKSFLSQIHSLDILVNNVGGGTEKPLKLWGLTEEQWIDTYKLNALSMVWFTEFAVPLLEKSLQPRVINIGSKTSHEPGWNNPHYGAAKSAMDYLNKRISNELAPKGICVNVIGPHALICDTWERDVRDRAQTLGIAIQKARAIVTKEVVSKIPMGRQGTDEDAANLVVFLASAQANFITGTYIPLDGGATRSIL</sequence>
<dbReference type="PRINTS" id="PR00081">
    <property type="entry name" value="GDHRDH"/>
</dbReference>
<accession>A0A1F8H9C8</accession>
<organism evidence="3 4">
    <name type="scientific">Candidatus Yanofskybacteria bacterium RIFCSPLOWO2_12_FULL_43_11b</name>
    <dbReference type="NCBI Taxonomy" id="1802710"/>
    <lineage>
        <taxon>Bacteria</taxon>
        <taxon>Candidatus Yanofskyibacteriota</taxon>
    </lineage>
</organism>
<dbReference type="Pfam" id="PF00106">
    <property type="entry name" value="adh_short"/>
    <property type="match status" value="1"/>
</dbReference>
<gene>
    <name evidence="3" type="ORF">A3G51_02660</name>
</gene>
<dbReference type="InterPro" id="IPR050259">
    <property type="entry name" value="SDR"/>
</dbReference>
<evidence type="ECO:0000313" key="3">
    <source>
        <dbReference type="EMBL" id="OGN33559.1"/>
    </source>
</evidence>
<evidence type="ECO:0008006" key="5">
    <source>
        <dbReference type="Google" id="ProtNLM"/>
    </source>
</evidence>
<dbReference type="Gene3D" id="3.40.50.720">
    <property type="entry name" value="NAD(P)-binding Rossmann-like Domain"/>
    <property type="match status" value="1"/>
</dbReference>
<dbReference type="SUPFAM" id="SSF51735">
    <property type="entry name" value="NAD(P)-binding Rossmann-fold domains"/>
    <property type="match status" value="1"/>
</dbReference>